<evidence type="ECO:0000313" key="3">
    <source>
        <dbReference type="Proteomes" id="UP000078503"/>
    </source>
</evidence>
<keyword evidence="1" id="KW-1133">Transmembrane helix</keyword>
<dbReference type="EMBL" id="LVHF01000029">
    <property type="protein sequence ID" value="OAN13052.1"/>
    <property type="molecule type" value="Genomic_DNA"/>
</dbReference>
<organism evidence="2 3">
    <name type="scientific">Photobacterium jeanii</name>
    <dbReference type="NCBI Taxonomy" id="858640"/>
    <lineage>
        <taxon>Bacteria</taxon>
        <taxon>Pseudomonadati</taxon>
        <taxon>Pseudomonadota</taxon>
        <taxon>Gammaproteobacteria</taxon>
        <taxon>Vibrionales</taxon>
        <taxon>Vibrionaceae</taxon>
        <taxon>Photobacterium</taxon>
    </lineage>
</organism>
<keyword evidence="3" id="KW-1185">Reference proteome</keyword>
<gene>
    <name evidence="2" type="ORF">A3K86_15415</name>
</gene>
<accession>A0A178K8N3</accession>
<comment type="caution">
    <text evidence="2">The sequence shown here is derived from an EMBL/GenBank/DDBJ whole genome shotgun (WGS) entry which is preliminary data.</text>
</comment>
<protein>
    <submittedName>
        <fullName evidence="2">Uncharacterized protein</fullName>
    </submittedName>
</protein>
<evidence type="ECO:0000256" key="1">
    <source>
        <dbReference type="SAM" id="Phobius"/>
    </source>
</evidence>
<name>A0A178K8N3_9GAMM</name>
<feature type="transmembrane region" description="Helical" evidence="1">
    <location>
        <begin position="42"/>
        <end position="59"/>
    </location>
</feature>
<dbReference type="Proteomes" id="UP000078503">
    <property type="component" value="Unassembled WGS sequence"/>
</dbReference>
<dbReference type="AlphaFoldDB" id="A0A178K8N3"/>
<keyword evidence="1" id="KW-0812">Transmembrane</keyword>
<keyword evidence="1" id="KW-0472">Membrane</keyword>
<proteinExistence type="predicted"/>
<reference evidence="2 3" key="1">
    <citation type="submission" date="2016-03" db="EMBL/GenBank/DDBJ databases">
        <title>Photobacterium proteolyticum sp. nov. a protease producing bacterium isolated from ocean sediments of Laizhou Bay.</title>
        <authorList>
            <person name="Li Y."/>
        </authorList>
    </citation>
    <scope>NUCLEOTIDE SEQUENCE [LARGE SCALE GENOMIC DNA]</scope>
    <source>
        <strain evidence="2 3">R-40508</strain>
    </source>
</reference>
<sequence>MLSLVLIQFIHVFSPERLIGFPFNFISYSSKFESYYFQPERLLLSAIFCMVCIACWFTADQYHQRRSNKNSEHTNE</sequence>
<evidence type="ECO:0000313" key="2">
    <source>
        <dbReference type="EMBL" id="OAN13052.1"/>
    </source>
</evidence>
<dbReference type="STRING" id="858640.A3K86_15415"/>